<feature type="transmembrane region" description="Helical" evidence="8">
    <location>
        <begin position="281"/>
        <end position="300"/>
    </location>
</feature>
<dbReference type="Pfam" id="PF07690">
    <property type="entry name" value="MFS_1"/>
    <property type="match status" value="1"/>
</dbReference>
<dbReference type="InterPro" id="IPR036259">
    <property type="entry name" value="MFS_trans_sf"/>
</dbReference>
<feature type="transmembrane region" description="Helical" evidence="8">
    <location>
        <begin position="29"/>
        <end position="50"/>
    </location>
</feature>
<feature type="transmembrane region" description="Helical" evidence="8">
    <location>
        <begin position="148"/>
        <end position="167"/>
    </location>
</feature>
<evidence type="ECO:0000256" key="7">
    <source>
        <dbReference type="SAM" id="MobiDB-lite"/>
    </source>
</evidence>
<evidence type="ECO:0000256" key="4">
    <source>
        <dbReference type="ARBA" id="ARBA00022989"/>
    </source>
</evidence>
<dbReference type="Gene3D" id="1.20.1250.20">
    <property type="entry name" value="MFS general substrate transporter like domains"/>
    <property type="match status" value="1"/>
</dbReference>
<feature type="transmembrane region" description="Helical" evidence="8">
    <location>
        <begin position="56"/>
        <end position="76"/>
    </location>
</feature>
<comment type="caution">
    <text evidence="10">The sequence shown here is derived from an EMBL/GenBank/DDBJ whole genome shotgun (WGS) entry which is preliminary data.</text>
</comment>
<feature type="transmembrane region" description="Helical" evidence="8">
    <location>
        <begin position="306"/>
        <end position="332"/>
    </location>
</feature>
<feature type="domain" description="Major facilitator superfamily (MFS) profile" evidence="9">
    <location>
        <begin position="1"/>
        <end position="394"/>
    </location>
</feature>
<feature type="compositionally biased region" description="Basic residues" evidence="7">
    <location>
        <begin position="401"/>
        <end position="410"/>
    </location>
</feature>
<name>A0ABN1SP32_9ACTN</name>
<evidence type="ECO:0000256" key="1">
    <source>
        <dbReference type="ARBA" id="ARBA00004651"/>
    </source>
</evidence>
<accession>A0ABN1SP32</accession>
<comment type="subcellular location">
    <subcellularLocation>
        <location evidence="1">Cell membrane</location>
        <topology evidence="1">Multi-pass membrane protein</topology>
    </subcellularLocation>
</comment>
<evidence type="ECO:0000259" key="9">
    <source>
        <dbReference type="PROSITE" id="PS50850"/>
    </source>
</evidence>
<feature type="transmembrane region" description="Helical" evidence="8">
    <location>
        <begin position="118"/>
        <end position="136"/>
    </location>
</feature>
<feature type="transmembrane region" description="Helical" evidence="8">
    <location>
        <begin position="6"/>
        <end position="22"/>
    </location>
</feature>
<evidence type="ECO:0000256" key="2">
    <source>
        <dbReference type="ARBA" id="ARBA00022448"/>
    </source>
</evidence>
<feature type="transmembrane region" description="Helical" evidence="8">
    <location>
        <begin position="88"/>
        <end position="112"/>
    </location>
</feature>
<dbReference type="CDD" id="cd17321">
    <property type="entry name" value="MFS_MMR_MDR_like"/>
    <property type="match status" value="1"/>
</dbReference>
<evidence type="ECO:0000256" key="5">
    <source>
        <dbReference type="ARBA" id="ARBA00023136"/>
    </source>
</evidence>
<evidence type="ECO:0000313" key="10">
    <source>
        <dbReference type="EMBL" id="GAA0999619.1"/>
    </source>
</evidence>
<dbReference type="InterPro" id="IPR011701">
    <property type="entry name" value="MFS"/>
</dbReference>
<dbReference type="PROSITE" id="PS50850">
    <property type="entry name" value="MFS"/>
    <property type="match status" value="1"/>
</dbReference>
<keyword evidence="5 8" id="KW-0472">Membrane</keyword>
<evidence type="ECO:0000256" key="8">
    <source>
        <dbReference type="SAM" id="Phobius"/>
    </source>
</evidence>
<feature type="compositionally biased region" description="Basic residues" evidence="7">
    <location>
        <begin position="440"/>
        <end position="450"/>
    </location>
</feature>
<evidence type="ECO:0000256" key="6">
    <source>
        <dbReference type="ARBA" id="ARBA00023251"/>
    </source>
</evidence>
<sequence>MDGYTLVFAGLLLLCGGLGDRLGHRRVFLAGLGLFTVASAACALAPSAGFLVGARLAQGAGAATMVPASLALLGALHPEPGARARAFGVWGGIAGVAAAAGPVLGGVLVWGVGWRTVFLVNVPLGALAIWLTVRHVPATRPRGERPSLDLVAQLTGVGAVAALTTGLNEAGGRGWTDPLVLGALAAAPVAGALFLWLERRAAAPALPPRLLTGFRFPAALAVGVLLNLGFYGLLFLTTLYFQRHRGWDPLATGLALLPMGALAVVASPLSGRVAARVGTHIPAVAGLLTGAVGLLGWAAVGPHTPYALLVVPLLLTGFGTSFTMPSATIAAMEAAPHEVRGAASGAFNAARQLGSAIGVALFGTLAAASASCAFYAGMRLSAVIAAGCSCAARRDPGGAVRARRPHHAQRRILTPAAGCSPPRLPTTGAPPQTPLLERRRGWKVGLRPRPRSSNAGGAGRPNVGGAGSRCSAPDPAPQAPTATAGRCPLEGMEGGAPSQTPGGQGRSPCHAAATP</sequence>
<proteinExistence type="predicted"/>
<feature type="transmembrane region" description="Helical" evidence="8">
    <location>
        <begin position="353"/>
        <end position="376"/>
    </location>
</feature>
<evidence type="ECO:0000256" key="3">
    <source>
        <dbReference type="ARBA" id="ARBA00022692"/>
    </source>
</evidence>
<keyword evidence="2" id="KW-0813">Transport</keyword>
<dbReference type="PANTHER" id="PTHR42718">
    <property type="entry name" value="MAJOR FACILITATOR SUPERFAMILY MULTIDRUG TRANSPORTER MFSC"/>
    <property type="match status" value="1"/>
</dbReference>
<protein>
    <recommendedName>
        <fullName evidence="9">Major facilitator superfamily (MFS) profile domain-containing protein</fullName>
    </recommendedName>
</protein>
<dbReference type="EMBL" id="BAAAIE010000104">
    <property type="protein sequence ID" value="GAA0999619.1"/>
    <property type="molecule type" value="Genomic_DNA"/>
</dbReference>
<dbReference type="Proteomes" id="UP001500033">
    <property type="component" value="Unassembled WGS sequence"/>
</dbReference>
<keyword evidence="3 8" id="KW-0812">Transmembrane</keyword>
<feature type="transmembrane region" description="Helical" evidence="8">
    <location>
        <begin position="247"/>
        <end position="269"/>
    </location>
</feature>
<dbReference type="Gene3D" id="1.20.1720.10">
    <property type="entry name" value="Multidrug resistance protein D"/>
    <property type="match status" value="1"/>
</dbReference>
<dbReference type="SUPFAM" id="SSF103473">
    <property type="entry name" value="MFS general substrate transporter"/>
    <property type="match status" value="1"/>
</dbReference>
<feature type="compositionally biased region" description="Gly residues" evidence="7">
    <location>
        <begin position="456"/>
        <end position="467"/>
    </location>
</feature>
<reference evidence="10 11" key="1">
    <citation type="journal article" date="2019" name="Int. J. Syst. Evol. Microbiol.">
        <title>The Global Catalogue of Microorganisms (GCM) 10K type strain sequencing project: providing services to taxonomists for standard genome sequencing and annotation.</title>
        <authorList>
            <consortium name="The Broad Institute Genomics Platform"/>
            <consortium name="The Broad Institute Genome Sequencing Center for Infectious Disease"/>
            <person name="Wu L."/>
            <person name="Ma J."/>
        </authorList>
    </citation>
    <scope>NUCLEOTIDE SEQUENCE [LARGE SCALE GENOMIC DNA]</scope>
    <source>
        <strain evidence="10 11">JCM 11445</strain>
    </source>
</reference>
<feature type="region of interest" description="Disordered" evidence="7">
    <location>
        <begin position="396"/>
        <end position="515"/>
    </location>
</feature>
<dbReference type="PANTHER" id="PTHR42718:SF9">
    <property type="entry name" value="MAJOR FACILITATOR SUPERFAMILY MULTIDRUG TRANSPORTER MFSC"/>
    <property type="match status" value="1"/>
</dbReference>
<dbReference type="InterPro" id="IPR020846">
    <property type="entry name" value="MFS_dom"/>
</dbReference>
<feature type="transmembrane region" description="Helical" evidence="8">
    <location>
        <begin position="179"/>
        <end position="197"/>
    </location>
</feature>
<keyword evidence="4 8" id="KW-1133">Transmembrane helix</keyword>
<feature type="transmembrane region" description="Helical" evidence="8">
    <location>
        <begin position="218"/>
        <end position="241"/>
    </location>
</feature>
<organism evidence="10 11">
    <name type="scientific">Streptomyces rhizosphaericus</name>
    <dbReference type="NCBI Taxonomy" id="114699"/>
    <lineage>
        <taxon>Bacteria</taxon>
        <taxon>Bacillati</taxon>
        <taxon>Actinomycetota</taxon>
        <taxon>Actinomycetes</taxon>
        <taxon>Kitasatosporales</taxon>
        <taxon>Streptomycetaceae</taxon>
        <taxon>Streptomyces</taxon>
        <taxon>Streptomyces violaceusniger group</taxon>
    </lineage>
</organism>
<keyword evidence="6" id="KW-0046">Antibiotic resistance</keyword>
<keyword evidence="11" id="KW-1185">Reference proteome</keyword>
<evidence type="ECO:0000313" key="11">
    <source>
        <dbReference type="Proteomes" id="UP001500033"/>
    </source>
</evidence>
<gene>
    <name evidence="10" type="ORF">GCM10009576_088360</name>
</gene>